<dbReference type="EMBL" id="CACRXK020000136">
    <property type="protein sequence ID" value="CAB3978729.1"/>
    <property type="molecule type" value="Genomic_DNA"/>
</dbReference>
<reference evidence="2" key="1">
    <citation type="submission" date="2020-04" db="EMBL/GenBank/DDBJ databases">
        <authorList>
            <person name="Alioto T."/>
            <person name="Alioto T."/>
            <person name="Gomez Garrido J."/>
        </authorList>
    </citation>
    <scope>NUCLEOTIDE SEQUENCE</scope>
    <source>
        <strain evidence="2">A484AB</strain>
    </source>
</reference>
<organism evidence="2 3">
    <name type="scientific">Paramuricea clavata</name>
    <name type="common">Red gorgonian</name>
    <name type="synonym">Violescent sea-whip</name>
    <dbReference type="NCBI Taxonomy" id="317549"/>
    <lineage>
        <taxon>Eukaryota</taxon>
        <taxon>Metazoa</taxon>
        <taxon>Cnidaria</taxon>
        <taxon>Anthozoa</taxon>
        <taxon>Octocorallia</taxon>
        <taxon>Malacalcyonacea</taxon>
        <taxon>Plexauridae</taxon>
        <taxon>Paramuricea</taxon>
    </lineage>
</organism>
<dbReference type="Proteomes" id="UP001152795">
    <property type="component" value="Unassembled WGS sequence"/>
</dbReference>
<evidence type="ECO:0000313" key="2">
    <source>
        <dbReference type="EMBL" id="CAB3978729.1"/>
    </source>
</evidence>
<proteinExistence type="predicted"/>
<evidence type="ECO:0000313" key="3">
    <source>
        <dbReference type="Proteomes" id="UP001152795"/>
    </source>
</evidence>
<keyword evidence="3" id="KW-1185">Reference proteome</keyword>
<comment type="caution">
    <text evidence="2">The sequence shown here is derived from an EMBL/GenBank/DDBJ whole genome shotgun (WGS) entry which is preliminary data.</text>
</comment>
<sequence>MAQARQSEEIKKQQNIIHEQKSTGSGEHNIDNISKNRKQPTRDSREKILTTENTAKWTANPNVRGVSDQRTPGNSAQQVSPSVTTVQRKDIGQKRVEAKQANNFARNKLTN</sequence>
<feature type="region of interest" description="Disordered" evidence="1">
    <location>
        <begin position="1"/>
        <end position="111"/>
    </location>
</feature>
<dbReference type="AlphaFoldDB" id="A0A7D9H939"/>
<gene>
    <name evidence="2" type="ORF">PACLA_8A048238</name>
</gene>
<name>A0A7D9H939_PARCT</name>
<feature type="compositionally biased region" description="Polar residues" evidence="1">
    <location>
        <begin position="50"/>
        <end position="61"/>
    </location>
</feature>
<accession>A0A7D9H939</accession>
<dbReference type="OrthoDB" id="6160000at2759"/>
<evidence type="ECO:0000256" key="1">
    <source>
        <dbReference type="SAM" id="MobiDB-lite"/>
    </source>
</evidence>
<protein>
    <submittedName>
        <fullName evidence="2">Uncharacterized protein</fullName>
    </submittedName>
</protein>
<feature type="compositionally biased region" description="Polar residues" evidence="1">
    <location>
        <begin position="100"/>
        <end position="111"/>
    </location>
</feature>
<feature type="compositionally biased region" description="Polar residues" evidence="1">
    <location>
        <begin position="68"/>
        <end position="86"/>
    </location>
</feature>
<feature type="compositionally biased region" description="Polar residues" evidence="1">
    <location>
        <begin position="13"/>
        <end position="26"/>
    </location>
</feature>
<feature type="compositionally biased region" description="Basic and acidic residues" evidence="1">
    <location>
        <begin position="87"/>
        <end position="98"/>
    </location>
</feature>
<feature type="compositionally biased region" description="Basic and acidic residues" evidence="1">
    <location>
        <begin position="40"/>
        <end position="49"/>
    </location>
</feature>
<feature type="compositionally biased region" description="Basic and acidic residues" evidence="1">
    <location>
        <begin position="1"/>
        <end position="12"/>
    </location>
</feature>